<sequence>MKQGFKGEELFRKLYVKHMPPSIVYEAISTTALELGEKASVENAQEMHKAKVVYGKLKEKIKAPRSLCSGSNPSARVLMSGIFSPMLPPEVTVRKCRFPEPFRDKFPNEPDCKELFVGPTDATIYYLQRMLPPHWEYYEYCPKHRKMFGYPDLEIMIKSSIEWIDPSMRPWLRELLRKLRKEKQRIGLP</sequence>
<evidence type="ECO:0000313" key="2">
    <source>
        <dbReference type="EMBL" id="HGU59340.1"/>
    </source>
</evidence>
<protein>
    <submittedName>
        <fullName evidence="1">Uncharacterized protein</fullName>
    </submittedName>
</protein>
<gene>
    <name evidence="2" type="ORF">ENT89_04040</name>
    <name evidence="1" type="ORF">ENX77_05110</name>
</gene>
<dbReference type="EMBL" id="DTPI01000030">
    <property type="protein sequence ID" value="HGE66482.1"/>
    <property type="molecule type" value="Genomic_DNA"/>
</dbReference>
<proteinExistence type="predicted"/>
<dbReference type="EMBL" id="DTAK01000025">
    <property type="protein sequence ID" value="HGU59340.1"/>
    <property type="molecule type" value="Genomic_DNA"/>
</dbReference>
<accession>A0A7C3YFN9</accession>
<dbReference type="AlphaFoldDB" id="A0A7C3YFN9"/>
<organism evidence="1">
    <name type="scientific">Geoglobus ahangari</name>
    <dbReference type="NCBI Taxonomy" id="113653"/>
    <lineage>
        <taxon>Archaea</taxon>
        <taxon>Methanobacteriati</taxon>
        <taxon>Methanobacteriota</taxon>
        <taxon>Archaeoglobi</taxon>
        <taxon>Archaeoglobales</taxon>
        <taxon>Archaeoglobaceae</taxon>
        <taxon>Geoglobus</taxon>
    </lineage>
</organism>
<name>A0A7C3YFN9_9EURY</name>
<reference evidence="1" key="1">
    <citation type="journal article" date="2020" name="mSystems">
        <title>Genome- and Community-Level Interaction Insights into Carbon Utilization and Element Cycling Functions of Hydrothermarchaeota in Hydrothermal Sediment.</title>
        <authorList>
            <person name="Zhou Z."/>
            <person name="Liu Y."/>
            <person name="Xu W."/>
            <person name="Pan J."/>
            <person name="Luo Z.H."/>
            <person name="Li M."/>
        </authorList>
    </citation>
    <scope>NUCLEOTIDE SEQUENCE [LARGE SCALE GENOMIC DNA]</scope>
    <source>
        <strain evidence="2">SpSt-62</strain>
        <strain evidence="1">SpSt-97</strain>
    </source>
</reference>
<evidence type="ECO:0000313" key="1">
    <source>
        <dbReference type="EMBL" id="HGE66482.1"/>
    </source>
</evidence>
<comment type="caution">
    <text evidence="1">The sequence shown here is derived from an EMBL/GenBank/DDBJ whole genome shotgun (WGS) entry which is preliminary data.</text>
</comment>